<dbReference type="AlphaFoldDB" id="A0ABD0QM15"/>
<organism evidence="2 3">
    <name type="scientific">Cirrhinus mrigala</name>
    <name type="common">Mrigala</name>
    <dbReference type="NCBI Taxonomy" id="683832"/>
    <lineage>
        <taxon>Eukaryota</taxon>
        <taxon>Metazoa</taxon>
        <taxon>Chordata</taxon>
        <taxon>Craniata</taxon>
        <taxon>Vertebrata</taxon>
        <taxon>Euteleostomi</taxon>
        <taxon>Actinopterygii</taxon>
        <taxon>Neopterygii</taxon>
        <taxon>Teleostei</taxon>
        <taxon>Ostariophysi</taxon>
        <taxon>Cypriniformes</taxon>
        <taxon>Cyprinidae</taxon>
        <taxon>Labeoninae</taxon>
        <taxon>Labeonini</taxon>
        <taxon>Cirrhinus</taxon>
    </lineage>
</organism>
<feature type="compositionally biased region" description="Polar residues" evidence="1">
    <location>
        <begin position="11"/>
        <end position="21"/>
    </location>
</feature>
<accession>A0ABD0QM15</accession>
<dbReference type="Proteomes" id="UP001529510">
    <property type="component" value="Unassembled WGS sequence"/>
</dbReference>
<evidence type="ECO:0000313" key="2">
    <source>
        <dbReference type="EMBL" id="KAL0187283.1"/>
    </source>
</evidence>
<feature type="region of interest" description="Disordered" evidence="1">
    <location>
        <begin position="1"/>
        <end position="100"/>
    </location>
</feature>
<feature type="non-terminal residue" evidence="2">
    <location>
        <position position="1"/>
    </location>
</feature>
<comment type="caution">
    <text evidence="2">The sequence shown here is derived from an EMBL/GenBank/DDBJ whole genome shotgun (WGS) entry which is preliminary data.</text>
</comment>
<protein>
    <submittedName>
        <fullName evidence="2">Uncharacterized protein</fullName>
    </submittedName>
</protein>
<dbReference type="EMBL" id="JAMKFB020000008">
    <property type="protein sequence ID" value="KAL0187283.1"/>
    <property type="molecule type" value="Genomic_DNA"/>
</dbReference>
<gene>
    <name evidence="2" type="ORF">M9458_018953</name>
</gene>
<proteinExistence type="predicted"/>
<reference evidence="2 3" key="1">
    <citation type="submission" date="2024-05" db="EMBL/GenBank/DDBJ databases">
        <title>Genome sequencing and assembly of Indian major carp, Cirrhinus mrigala (Hamilton, 1822).</title>
        <authorList>
            <person name="Mohindra V."/>
            <person name="Chowdhury L.M."/>
            <person name="Lal K."/>
            <person name="Jena J.K."/>
        </authorList>
    </citation>
    <scope>NUCLEOTIDE SEQUENCE [LARGE SCALE GENOMIC DNA]</scope>
    <source>
        <strain evidence="2">CM1030</strain>
        <tissue evidence="2">Blood</tissue>
    </source>
</reference>
<evidence type="ECO:0000313" key="3">
    <source>
        <dbReference type="Proteomes" id="UP001529510"/>
    </source>
</evidence>
<feature type="non-terminal residue" evidence="2">
    <location>
        <position position="111"/>
    </location>
</feature>
<sequence>IHAFPRALPEPQSSARPVSNSRPIEPRQPVPPEPVLFHRSVPQPVLPGRPGMAGPFPDVVGGNDRGQRGGERGSQSGGNVRMDSPQPEPPAHNSLPVIKIHQLSLCEDGDA</sequence>
<evidence type="ECO:0000256" key="1">
    <source>
        <dbReference type="SAM" id="MobiDB-lite"/>
    </source>
</evidence>
<name>A0ABD0QM15_CIRMR</name>
<keyword evidence="3" id="KW-1185">Reference proteome</keyword>